<accession>A0ABC8KA47</accession>
<gene>
    <name evidence="1" type="ORF">ERUC_LOCUS20950</name>
</gene>
<name>A0ABC8KA47_ERUVS</name>
<comment type="caution">
    <text evidence="1">The sequence shown here is derived from an EMBL/GenBank/DDBJ whole genome shotgun (WGS) entry which is preliminary data.</text>
</comment>
<protein>
    <submittedName>
        <fullName evidence="1">Uncharacterized protein</fullName>
    </submittedName>
</protein>
<organism evidence="1 2">
    <name type="scientific">Eruca vesicaria subsp. sativa</name>
    <name type="common">Garden rocket</name>
    <name type="synonym">Eruca sativa</name>
    <dbReference type="NCBI Taxonomy" id="29727"/>
    <lineage>
        <taxon>Eukaryota</taxon>
        <taxon>Viridiplantae</taxon>
        <taxon>Streptophyta</taxon>
        <taxon>Embryophyta</taxon>
        <taxon>Tracheophyta</taxon>
        <taxon>Spermatophyta</taxon>
        <taxon>Magnoliopsida</taxon>
        <taxon>eudicotyledons</taxon>
        <taxon>Gunneridae</taxon>
        <taxon>Pentapetalae</taxon>
        <taxon>rosids</taxon>
        <taxon>malvids</taxon>
        <taxon>Brassicales</taxon>
        <taxon>Brassicaceae</taxon>
        <taxon>Brassiceae</taxon>
        <taxon>Eruca</taxon>
    </lineage>
</organism>
<dbReference type="EMBL" id="CAKOAT010204710">
    <property type="protein sequence ID" value="CAH8355195.1"/>
    <property type="molecule type" value="Genomic_DNA"/>
</dbReference>
<proteinExistence type="predicted"/>
<evidence type="ECO:0000313" key="2">
    <source>
        <dbReference type="Proteomes" id="UP001642260"/>
    </source>
</evidence>
<sequence>MFNLDKDEQLRISSEKIALADEKIDVANEKIVTLENDKLDQDKVIKYLQNLTHKVVSKFLKLLDKDEDATQE</sequence>
<evidence type="ECO:0000313" key="1">
    <source>
        <dbReference type="EMBL" id="CAH8355195.1"/>
    </source>
</evidence>
<dbReference type="Proteomes" id="UP001642260">
    <property type="component" value="Unassembled WGS sequence"/>
</dbReference>
<reference evidence="1 2" key="1">
    <citation type="submission" date="2022-03" db="EMBL/GenBank/DDBJ databases">
        <authorList>
            <person name="Macdonald S."/>
            <person name="Ahmed S."/>
            <person name="Newling K."/>
        </authorList>
    </citation>
    <scope>NUCLEOTIDE SEQUENCE [LARGE SCALE GENOMIC DNA]</scope>
</reference>
<dbReference type="AlphaFoldDB" id="A0ABC8KA47"/>
<keyword evidence="2" id="KW-1185">Reference proteome</keyword>